<reference evidence="12 14" key="1">
    <citation type="submission" date="2008-03" db="EMBL/GenBank/DDBJ databases">
        <title>Annotation of Ixodes scapularis.</title>
        <authorList>
            <consortium name="Ixodes scapularis Genome Project Consortium"/>
            <person name="Caler E."/>
            <person name="Hannick L.I."/>
            <person name="Bidwell S."/>
            <person name="Joardar V."/>
            <person name="Thiagarajan M."/>
            <person name="Amedeo P."/>
            <person name="Galinsky K.J."/>
            <person name="Schobel S."/>
            <person name="Inman J."/>
            <person name="Hostetler J."/>
            <person name="Miller J."/>
            <person name="Hammond M."/>
            <person name="Megy K."/>
            <person name="Lawson D."/>
            <person name="Kodira C."/>
            <person name="Sutton G."/>
            <person name="Meyer J."/>
            <person name="Hill C.A."/>
            <person name="Birren B."/>
            <person name="Nene V."/>
            <person name="Collins F."/>
            <person name="Alarcon-Chaidez F."/>
            <person name="Wikel S."/>
            <person name="Strausberg R."/>
        </authorList>
    </citation>
    <scope>NUCLEOTIDE SEQUENCE [LARGE SCALE GENOMIC DNA]</scope>
    <source>
        <strain evidence="14">Wikel</strain>
        <strain evidence="12">Wikel colony</strain>
    </source>
</reference>
<dbReference type="VEuPathDB" id="VectorBase:ISCW001014"/>
<dbReference type="Gene3D" id="4.10.1000.30">
    <property type="match status" value="1"/>
</dbReference>
<keyword evidence="6 9" id="KW-0863">Zinc-finger</keyword>
<dbReference type="GO" id="GO:0005634">
    <property type="term" value="C:nucleus"/>
    <property type="evidence" value="ECO:0000318"/>
    <property type="project" value="GO_Central"/>
</dbReference>
<keyword evidence="4 9" id="KW-0479">Metal-binding</keyword>
<dbReference type="InterPro" id="IPR000571">
    <property type="entry name" value="Znf_CCCH"/>
</dbReference>
<dbReference type="EMBL" id="ABJB010768075">
    <property type="status" value="NOT_ANNOTATED_CDS"/>
    <property type="molecule type" value="Genomic_DNA"/>
</dbReference>
<keyword evidence="15" id="KW-1267">Proteomics identification</keyword>
<evidence type="ECO:0000256" key="1">
    <source>
        <dbReference type="ARBA" id="ARBA00004123"/>
    </source>
</evidence>
<keyword evidence="5" id="KW-0677">Repeat</keyword>
<dbReference type="PaxDb" id="6945-B7P524"/>
<dbReference type="EMBL" id="ABJB010992370">
    <property type="status" value="NOT_ANNOTATED_CDS"/>
    <property type="molecule type" value="Genomic_DNA"/>
</dbReference>
<evidence type="ECO:0000256" key="5">
    <source>
        <dbReference type="ARBA" id="ARBA00022737"/>
    </source>
</evidence>
<evidence type="ECO:0000256" key="8">
    <source>
        <dbReference type="ARBA" id="ARBA00023242"/>
    </source>
</evidence>
<feature type="zinc finger region" description="C3H1-type" evidence="9">
    <location>
        <begin position="474"/>
        <end position="499"/>
    </location>
</feature>
<dbReference type="VEuPathDB" id="VectorBase:ISCI001014"/>
<dbReference type="OrthoDB" id="5589010at2759"/>
<keyword evidence="8" id="KW-0539">Nucleus</keyword>
<evidence type="ECO:0007829" key="15">
    <source>
        <dbReference type="PeptideAtlas" id="B7P524"/>
    </source>
</evidence>
<feature type="region of interest" description="Disordered" evidence="10">
    <location>
        <begin position="105"/>
        <end position="134"/>
    </location>
</feature>
<dbReference type="GO" id="GO:0005737">
    <property type="term" value="C:cytoplasm"/>
    <property type="evidence" value="ECO:0000318"/>
    <property type="project" value="GO_Central"/>
</dbReference>
<dbReference type="VEuPathDB" id="VectorBase:ISCP_012100"/>
<feature type="region of interest" description="Disordered" evidence="10">
    <location>
        <begin position="57"/>
        <end position="93"/>
    </location>
</feature>
<name>B7P524_IXOSC</name>
<dbReference type="Pfam" id="PF14608">
    <property type="entry name" value="zf-CCCH_2"/>
    <property type="match status" value="3"/>
</dbReference>
<keyword evidence="14" id="KW-1185">Reference proteome</keyword>
<protein>
    <recommendedName>
        <fullName evidence="3">Zinc finger CCCH domain-containing protein 14</fullName>
    </recommendedName>
</protein>
<dbReference type="GO" id="GO:0008270">
    <property type="term" value="F:zinc ion binding"/>
    <property type="evidence" value="ECO:0007669"/>
    <property type="project" value="UniProtKB-KW"/>
</dbReference>
<dbReference type="EnsemblMetazoa" id="ISCW001014-RA">
    <property type="protein sequence ID" value="ISCW001014-PA"/>
    <property type="gene ID" value="ISCW001014"/>
</dbReference>
<dbReference type="EMBL" id="DS638559">
    <property type="protein sequence ID" value="EEC01696.1"/>
    <property type="molecule type" value="Genomic_DNA"/>
</dbReference>
<dbReference type="EMBL" id="ABJB010468657">
    <property type="status" value="NOT_ANNOTATED_CDS"/>
    <property type="molecule type" value="Genomic_DNA"/>
</dbReference>
<evidence type="ECO:0000256" key="6">
    <source>
        <dbReference type="ARBA" id="ARBA00022771"/>
    </source>
</evidence>
<feature type="compositionally biased region" description="Acidic residues" evidence="10">
    <location>
        <begin position="180"/>
        <end position="191"/>
    </location>
</feature>
<evidence type="ECO:0000256" key="10">
    <source>
        <dbReference type="SAM" id="MobiDB-lite"/>
    </source>
</evidence>
<feature type="compositionally biased region" description="Basic and acidic residues" evidence="10">
    <location>
        <begin position="76"/>
        <end position="93"/>
    </location>
</feature>
<reference evidence="13" key="2">
    <citation type="submission" date="2020-05" db="UniProtKB">
        <authorList>
            <consortium name="EnsemblMetazoa"/>
        </authorList>
    </citation>
    <scope>IDENTIFICATION</scope>
    <source>
        <strain evidence="13">wikel</strain>
    </source>
</reference>
<feature type="region of interest" description="Disordered" evidence="10">
    <location>
        <begin position="231"/>
        <end position="254"/>
    </location>
</feature>
<dbReference type="Proteomes" id="UP000001555">
    <property type="component" value="Unassembled WGS sequence"/>
</dbReference>
<dbReference type="PANTHER" id="PTHR14738:SF29">
    <property type="entry name" value="ZINC FINGER CCCH DOMAIN-CONTAINING PROTEIN 14"/>
    <property type="match status" value="1"/>
</dbReference>
<keyword evidence="7 9" id="KW-0862">Zinc</keyword>
<dbReference type="SMART" id="SM00356">
    <property type="entry name" value="ZnF_C3H1"/>
    <property type="match status" value="2"/>
</dbReference>
<sequence>MNDDELPDYIMVMIANKKTKEQMARDLSLFLGDSTTNFTNWLQGILDHLQAIASEAKRSKGEVRTEGPVPPPHLEYTPREVLPRGKVPELRGDGEYSDEVLALKADPEPDDDLGEDLHGSVETPPEKQMASSSVSLVRPIPRVMGPEPARAHVFPSKADPSKKPALTSSSGVRRRPQFISDDEEEEEEEYDPSNPSVSSVASVVKVSERRSSVPQSMQANKLLLLKAMKAAHQSVSAPAATRTRRNPSARVEPYQPTPIRELSTKRRRLGNLAQKEEEEEAVPAIPGKASRLVGAIAPEVRPREESAPVALPEPGKSADTRCGALGRSCTIPGGVLKARTANAIDEEPEQEEDSDLLELEVPREEVHLVVKDATPTSTPGHASASEDVLGRGGKWPHFVVTLNGVDPASFKSGTREVVAHHASGPGDLDELPEYVEEEDENGYPSRREDSMAAEDTVLEEELEEEPMLVEEGPSKLLEKCRYWPACKNGDRCPYHHPSVPCKAFPNCKFRDKCLFIHPNCKYDAFCKHKSCPFTHASRRTFACPPPREYSTHSSLAVGL</sequence>
<dbReference type="AlphaFoldDB" id="B7P524"/>
<feature type="compositionally biased region" description="Low complexity" evidence="10">
    <location>
        <begin position="196"/>
        <end position="205"/>
    </location>
</feature>
<comment type="subcellular location">
    <subcellularLocation>
        <location evidence="1">Nucleus</location>
    </subcellularLocation>
</comment>
<dbReference type="HOGENOM" id="CLU_022605_0_0_1"/>
<evidence type="ECO:0000256" key="3">
    <source>
        <dbReference type="ARBA" id="ARBA00015071"/>
    </source>
</evidence>
<evidence type="ECO:0000313" key="13">
    <source>
        <dbReference type="EnsemblMetazoa" id="ISCW001014-PA"/>
    </source>
</evidence>
<dbReference type="FunFam" id="4.10.1000.30:FF:000001">
    <property type="entry name" value="Zinc finger CCCH domain-containing protein 14"/>
    <property type="match status" value="1"/>
</dbReference>
<dbReference type="EMBL" id="ABJB010001705">
    <property type="status" value="NOT_ANNOTATED_CDS"/>
    <property type="molecule type" value="Genomic_DNA"/>
</dbReference>
<dbReference type="InterPro" id="IPR040366">
    <property type="entry name" value="Nab2/ZC3H14"/>
</dbReference>
<comment type="similarity">
    <text evidence="2">Belongs to the ZC3H14 family.</text>
</comment>
<evidence type="ECO:0000313" key="14">
    <source>
        <dbReference type="Proteomes" id="UP000001555"/>
    </source>
</evidence>
<dbReference type="PANTHER" id="PTHR14738">
    <property type="entry name" value="ZINC FINGER CCCH DOMAIN-CONTAINING PROTEIN 14"/>
    <property type="match status" value="1"/>
</dbReference>
<feature type="region of interest" description="Disordered" evidence="10">
    <location>
        <begin position="147"/>
        <end position="216"/>
    </location>
</feature>
<evidence type="ECO:0000256" key="7">
    <source>
        <dbReference type="ARBA" id="ARBA00022833"/>
    </source>
</evidence>
<dbReference type="GO" id="GO:0043488">
    <property type="term" value="P:regulation of mRNA stability"/>
    <property type="evidence" value="ECO:0000318"/>
    <property type="project" value="GO_Central"/>
</dbReference>
<gene>
    <name evidence="12" type="ORF">IscW_ISCW001014</name>
</gene>
<feature type="domain" description="C3H1-type" evidence="11">
    <location>
        <begin position="474"/>
        <end position="499"/>
    </location>
</feature>
<evidence type="ECO:0000259" key="11">
    <source>
        <dbReference type="PROSITE" id="PS50103"/>
    </source>
</evidence>
<evidence type="ECO:0000313" key="12">
    <source>
        <dbReference type="EMBL" id="EEC01696.1"/>
    </source>
</evidence>
<dbReference type="GO" id="GO:0008143">
    <property type="term" value="F:poly(A) binding"/>
    <property type="evidence" value="ECO:0000318"/>
    <property type="project" value="GO_Central"/>
</dbReference>
<dbReference type="PROSITE" id="PS50103">
    <property type="entry name" value="ZF_C3H1"/>
    <property type="match status" value="1"/>
</dbReference>
<organism>
    <name type="scientific">Ixodes scapularis</name>
    <name type="common">Black-legged tick</name>
    <name type="synonym">Deer tick</name>
    <dbReference type="NCBI Taxonomy" id="6945"/>
    <lineage>
        <taxon>Eukaryota</taxon>
        <taxon>Metazoa</taxon>
        <taxon>Ecdysozoa</taxon>
        <taxon>Arthropoda</taxon>
        <taxon>Chelicerata</taxon>
        <taxon>Arachnida</taxon>
        <taxon>Acari</taxon>
        <taxon>Parasitiformes</taxon>
        <taxon>Ixodida</taxon>
        <taxon>Ixodoidea</taxon>
        <taxon>Ixodidae</taxon>
        <taxon>Ixodinae</taxon>
        <taxon>Ixodes</taxon>
    </lineage>
</organism>
<evidence type="ECO:0000256" key="2">
    <source>
        <dbReference type="ARBA" id="ARBA00008423"/>
    </source>
</evidence>
<dbReference type="EMBL" id="ABJB011067036">
    <property type="status" value="NOT_ANNOTATED_CDS"/>
    <property type="molecule type" value="Genomic_DNA"/>
</dbReference>
<evidence type="ECO:0000256" key="9">
    <source>
        <dbReference type="PROSITE-ProRule" id="PRU00723"/>
    </source>
</evidence>
<dbReference type="EMBL" id="ABJB010805073">
    <property type="status" value="NOT_ANNOTATED_CDS"/>
    <property type="molecule type" value="Genomic_DNA"/>
</dbReference>
<dbReference type="InParanoid" id="B7P524"/>
<evidence type="ECO:0000256" key="4">
    <source>
        <dbReference type="ARBA" id="ARBA00022723"/>
    </source>
</evidence>
<dbReference type="STRING" id="6945.B7P524"/>
<proteinExistence type="evidence at protein level"/>
<accession>B7P524</accession>